<sequence length="359" mass="39577">MISPSRHCITSRRLSSSVVRMSAATGTAAKTERLLNLVLVLLYTRRPLSKAQIRGLVPQYGETASIDAFDRMFERDKDELRALGVPLVTEEIDAFHEDEPGYRIHQRDYALPDIDFAPDELAVLGLASRSWAQASMAGPAAQALRKLRAAGVERDEDALIGIEPRLRTTEPAFEATKDAVLTRTPVTFDYRRPESSESTTRRVQPWSLVQWHGRWYLTGHDLDREAPRVFRLSRVDGAVKRTGKAGSFEVPADHEPRVMVESSAPAGEARPARLLVRPGAAYSLRRRASATQETDSGWTEVTVDFRDVDGFAEEVAGHGDDVQVLGPEELGERVRMLLRAVLEAHASSGGADSPRGDAG</sequence>
<dbReference type="InterPro" id="IPR026881">
    <property type="entry name" value="WYL_dom"/>
</dbReference>
<feature type="domain" description="WCX" evidence="2">
    <location>
        <begin position="269"/>
        <end position="342"/>
    </location>
</feature>
<proteinExistence type="predicted"/>
<protein>
    <submittedName>
        <fullName evidence="3">Transcriptional regulator</fullName>
    </submittedName>
</protein>
<dbReference type="EMBL" id="PVTI01000023">
    <property type="protein sequence ID" value="PRY54849.1"/>
    <property type="molecule type" value="Genomic_DNA"/>
</dbReference>
<comment type="caution">
    <text evidence="3">The sequence shown here is derived from an EMBL/GenBank/DDBJ whole genome shotgun (WGS) entry which is preliminary data.</text>
</comment>
<feature type="domain" description="WYL" evidence="1">
    <location>
        <begin position="172"/>
        <end position="237"/>
    </location>
</feature>
<dbReference type="Pfam" id="PF13280">
    <property type="entry name" value="WYL"/>
    <property type="match status" value="1"/>
</dbReference>
<gene>
    <name evidence="3" type="ORF">BCF74_12323</name>
</gene>
<name>A0A2T0UAB0_9MICO</name>
<dbReference type="InterPro" id="IPR057727">
    <property type="entry name" value="WCX_dom"/>
</dbReference>
<evidence type="ECO:0000259" key="2">
    <source>
        <dbReference type="Pfam" id="PF25583"/>
    </source>
</evidence>
<evidence type="ECO:0000313" key="4">
    <source>
        <dbReference type="Proteomes" id="UP000237822"/>
    </source>
</evidence>
<keyword evidence="4" id="KW-1185">Reference proteome</keyword>
<dbReference type="PROSITE" id="PS52050">
    <property type="entry name" value="WYL"/>
    <property type="match status" value="1"/>
</dbReference>
<dbReference type="AlphaFoldDB" id="A0A2T0UAB0"/>
<dbReference type="Pfam" id="PF25583">
    <property type="entry name" value="WCX"/>
    <property type="match status" value="1"/>
</dbReference>
<evidence type="ECO:0000259" key="1">
    <source>
        <dbReference type="Pfam" id="PF13280"/>
    </source>
</evidence>
<dbReference type="Proteomes" id="UP000237822">
    <property type="component" value="Unassembled WGS sequence"/>
</dbReference>
<reference evidence="3 4" key="1">
    <citation type="submission" date="2018-03" db="EMBL/GenBank/DDBJ databases">
        <title>Genomic Encyclopedia of Archaeal and Bacterial Type Strains, Phase II (KMG-II): from individual species to whole genera.</title>
        <authorList>
            <person name="Goeker M."/>
        </authorList>
    </citation>
    <scope>NUCLEOTIDE SEQUENCE [LARGE SCALE GENOMIC DNA]</scope>
    <source>
        <strain evidence="3 4">ATCC BAA-1496</strain>
    </source>
</reference>
<evidence type="ECO:0000313" key="3">
    <source>
        <dbReference type="EMBL" id="PRY54849.1"/>
    </source>
</evidence>
<dbReference type="InterPro" id="IPR051534">
    <property type="entry name" value="CBASS_pafABC_assoc_protein"/>
</dbReference>
<dbReference type="PANTHER" id="PTHR34580:SF3">
    <property type="entry name" value="PROTEIN PAFB"/>
    <property type="match status" value="1"/>
</dbReference>
<dbReference type="PANTHER" id="PTHR34580">
    <property type="match status" value="1"/>
</dbReference>
<organism evidence="3 4">
    <name type="scientific">Knoellia remsis</name>
    <dbReference type="NCBI Taxonomy" id="407159"/>
    <lineage>
        <taxon>Bacteria</taxon>
        <taxon>Bacillati</taxon>
        <taxon>Actinomycetota</taxon>
        <taxon>Actinomycetes</taxon>
        <taxon>Micrococcales</taxon>
        <taxon>Intrasporangiaceae</taxon>
        <taxon>Knoellia</taxon>
    </lineage>
</organism>
<accession>A0A2T0UAB0</accession>